<feature type="binding site" evidence="9">
    <location>
        <position position="99"/>
    </location>
    <ligand>
        <name>NAD(+)</name>
        <dbReference type="ChEBI" id="CHEBI:57540"/>
    </ligand>
</feature>
<feature type="domain" description="Lactate/malate dehydrogenase N-terminal" evidence="11">
    <location>
        <begin position="8"/>
        <end position="146"/>
    </location>
</feature>
<dbReference type="Gene3D" id="3.90.110.10">
    <property type="entry name" value="Lactate dehydrogenase/glycoside hydrolase, family 4, C-terminal"/>
    <property type="match status" value="1"/>
</dbReference>
<dbReference type="Proteomes" id="UP000176191">
    <property type="component" value="Unassembled WGS sequence"/>
</dbReference>
<keyword evidence="4 10" id="KW-0560">Oxidoreductase</keyword>
<evidence type="ECO:0000256" key="10">
    <source>
        <dbReference type="RuleBase" id="RU003369"/>
    </source>
</evidence>
<evidence type="ECO:0000313" key="13">
    <source>
        <dbReference type="EMBL" id="OGD74171.1"/>
    </source>
</evidence>
<dbReference type="Pfam" id="PF02866">
    <property type="entry name" value="Ldh_1_C"/>
    <property type="match status" value="1"/>
</dbReference>
<dbReference type="InterPro" id="IPR001236">
    <property type="entry name" value="Lactate/malate_DH_N"/>
</dbReference>
<dbReference type="PIRSF" id="PIRSF000102">
    <property type="entry name" value="Lac_mal_DH"/>
    <property type="match status" value="1"/>
</dbReference>
<evidence type="ECO:0000259" key="12">
    <source>
        <dbReference type="Pfam" id="PF02866"/>
    </source>
</evidence>
<dbReference type="PRINTS" id="PR00086">
    <property type="entry name" value="LLDHDRGNASE"/>
</dbReference>
<evidence type="ECO:0000256" key="5">
    <source>
        <dbReference type="ARBA" id="ARBA00023027"/>
    </source>
</evidence>
<evidence type="ECO:0000256" key="1">
    <source>
        <dbReference type="ARBA" id="ARBA00004843"/>
    </source>
</evidence>
<dbReference type="SUPFAM" id="SSF51735">
    <property type="entry name" value="NAD(P)-binding Rossmann-fold domains"/>
    <property type="match status" value="1"/>
</dbReference>
<dbReference type="NCBIfam" id="TIGR01771">
    <property type="entry name" value="L-LDH-NAD"/>
    <property type="match status" value="1"/>
</dbReference>
<evidence type="ECO:0000256" key="8">
    <source>
        <dbReference type="PIRSR" id="PIRSR000102-1"/>
    </source>
</evidence>
<keyword evidence="5 9" id="KW-0520">NAD</keyword>
<dbReference type="GO" id="GO:0005737">
    <property type="term" value="C:cytoplasm"/>
    <property type="evidence" value="ECO:0007669"/>
    <property type="project" value="UniProtKB-UniRule"/>
</dbReference>
<comment type="similarity">
    <text evidence="2">Belongs to the LDH/MDH superfamily. LDH family.</text>
</comment>
<dbReference type="EMBL" id="MFAK01000039">
    <property type="protein sequence ID" value="OGD74171.1"/>
    <property type="molecule type" value="Genomic_DNA"/>
</dbReference>
<dbReference type="PANTHER" id="PTHR43128">
    <property type="entry name" value="L-2-HYDROXYCARBOXYLATE DEHYDROGENASE (NAD(P)(+))"/>
    <property type="match status" value="1"/>
</dbReference>
<feature type="domain" description="Lactate/malate dehydrogenase C-terminal" evidence="12">
    <location>
        <begin position="149"/>
        <end position="309"/>
    </location>
</feature>
<gene>
    <name evidence="13" type="ORF">A2228_03210</name>
</gene>
<dbReference type="AlphaFoldDB" id="A0A1F5F3C2"/>
<proteinExistence type="inferred from homology"/>
<evidence type="ECO:0000256" key="2">
    <source>
        <dbReference type="ARBA" id="ARBA00006054"/>
    </source>
</evidence>
<name>A0A1F5F3C2_9BACT</name>
<dbReference type="InterPro" id="IPR001557">
    <property type="entry name" value="L-lactate/malate_DH"/>
</dbReference>
<evidence type="ECO:0000256" key="4">
    <source>
        <dbReference type="ARBA" id="ARBA00023002"/>
    </source>
</evidence>
<dbReference type="InterPro" id="IPR011304">
    <property type="entry name" value="L-lactate_DH"/>
</dbReference>
<evidence type="ECO:0000256" key="6">
    <source>
        <dbReference type="ARBA" id="ARBA00049258"/>
    </source>
</evidence>
<comment type="caution">
    <text evidence="13">The sequence shown here is derived from an EMBL/GenBank/DDBJ whole genome shotgun (WGS) entry which is preliminary data.</text>
</comment>
<dbReference type="GO" id="GO:0004459">
    <property type="term" value="F:L-lactate dehydrogenase (NAD+) activity"/>
    <property type="evidence" value="ECO:0007669"/>
    <property type="project" value="UniProtKB-UniRule"/>
</dbReference>
<dbReference type="PANTHER" id="PTHR43128:SF16">
    <property type="entry name" value="L-LACTATE DEHYDROGENASE"/>
    <property type="match status" value="1"/>
</dbReference>
<dbReference type="Pfam" id="PF00056">
    <property type="entry name" value="Ldh_1_N"/>
    <property type="match status" value="1"/>
</dbReference>
<comment type="pathway">
    <text evidence="1">Fermentation; pyruvate fermentation to lactate; (S)-lactate from pyruvate: step 1/1.</text>
</comment>
<sequence>MLKSETFKVAIVGLGRVGMTTAYALLLKGLCTELVLFSRELAKAEGEKDDLTHGAPFYPHATVTATDKFEDLNGTDLVIFTAGCAQQPGQTRLDLTKQNCEIVAKLIPKIVREAPQTLILMVANPLDLMTLRATELAHLAPGRVFGSGTLLDTARFRLHLSKAISLNPQSIHAYVLGEHGDSSFATVTTATIGGKPLLSFPEMSPDHIAWSLAETRKDAGKIISSKGATYYGIATAVSHIVETIMRNSRKVLPLSTVLTGQYGLTNIALSLPCILGRSGVERVVDLPLSLEETASLHASAQILKTHLDEL</sequence>
<feature type="binding site" evidence="9">
    <location>
        <begin position="122"/>
        <end position="124"/>
    </location>
    <ligand>
        <name>NAD(+)</name>
        <dbReference type="ChEBI" id="CHEBI:57540"/>
    </ligand>
</feature>
<dbReference type="InterPro" id="IPR036291">
    <property type="entry name" value="NAD(P)-bd_dom_sf"/>
</dbReference>
<evidence type="ECO:0000256" key="7">
    <source>
        <dbReference type="NCBIfam" id="TIGR01771"/>
    </source>
</evidence>
<accession>A0A1F5F3C2</accession>
<dbReference type="InterPro" id="IPR022383">
    <property type="entry name" value="Lactate/malate_DH_C"/>
</dbReference>
<dbReference type="GO" id="GO:0006096">
    <property type="term" value="P:glycolytic process"/>
    <property type="evidence" value="ECO:0007669"/>
    <property type="project" value="UniProtKB-UniRule"/>
</dbReference>
<feature type="active site" description="Proton acceptor" evidence="8">
    <location>
        <position position="179"/>
    </location>
</feature>
<evidence type="ECO:0000256" key="3">
    <source>
        <dbReference type="ARBA" id="ARBA00012967"/>
    </source>
</evidence>
<feature type="binding site" evidence="9">
    <location>
        <begin position="13"/>
        <end position="18"/>
    </location>
    <ligand>
        <name>NAD(+)</name>
        <dbReference type="ChEBI" id="CHEBI:57540"/>
    </ligand>
</feature>
<protein>
    <recommendedName>
        <fullName evidence="3 7">L-lactate dehydrogenase</fullName>
        <ecNumber evidence="3 7">1.1.1.27</ecNumber>
    </recommendedName>
</protein>
<dbReference type="PROSITE" id="PS00064">
    <property type="entry name" value="L_LDH"/>
    <property type="match status" value="1"/>
</dbReference>
<dbReference type="Gene3D" id="3.40.50.720">
    <property type="entry name" value="NAD(P)-binding Rossmann-like Domain"/>
    <property type="match status" value="1"/>
</dbReference>
<comment type="catalytic activity">
    <reaction evidence="6">
        <text>(S)-lactate + NAD(+) = pyruvate + NADH + H(+)</text>
        <dbReference type="Rhea" id="RHEA:23444"/>
        <dbReference type="ChEBI" id="CHEBI:15361"/>
        <dbReference type="ChEBI" id="CHEBI:15378"/>
        <dbReference type="ChEBI" id="CHEBI:16651"/>
        <dbReference type="ChEBI" id="CHEBI:57540"/>
        <dbReference type="ChEBI" id="CHEBI:57945"/>
        <dbReference type="EC" id="1.1.1.27"/>
    </reaction>
</comment>
<evidence type="ECO:0000313" key="14">
    <source>
        <dbReference type="Proteomes" id="UP000176191"/>
    </source>
</evidence>
<dbReference type="InterPro" id="IPR018177">
    <property type="entry name" value="L-lactate_DH_AS"/>
</dbReference>
<dbReference type="UniPathway" id="UPA00554">
    <property type="reaction ID" value="UER00611"/>
</dbReference>
<evidence type="ECO:0000256" key="9">
    <source>
        <dbReference type="PIRSR" id="PIRSR000102-3"/>
    </source>
</evidence>
<dbReference type="SUPFAM" id="SSF56327">
    <property type="entry name" value="LDH C-terminal domain-like"/>
    <property type="match status" value="1"/>
</dbReference>
<reference evidence="13 14" key="1">
    <citation type="journal article" date="2016" name="Nat. Commun.">
        <title>Thousands of microbial genomes shed light on interconnected biogeochemical processes in an aquifer system.</title>
        <authorList>
            <person name="Anantharaman K."/>
            <person name="Brown C.T."/>
            <person name="Hug L.A."/>
            <person name="Sharon I."/>
            <person name="Castelle C.J."/>
            <person name="Probst A.J."/>
            <person name="Thomas B.C."/>
            <person name="Singh A."/>
            <person name="Wilkins M.J."/>
            <person name="Karaoz U."/>
            <person name="Brodie E.L."/>
            <person name="Williams K.H."/>
            <person name="Hubbard S.S."/>
            <person name="Banfield J.F."/>
        </authorList>
    </citation>
    <scope>NUCLEOTIDE SEQUENCE [LARGE SCALE GENOMIC DNA]</scope>
</reference>
<organism evidence="13 14">
    <name type="scientific">Candidatus Collierbacteria bacterium RIFOXYA2_FULL_46_10</name>
    <dbReference type="NCBI Taxonomy" id="1817726"/>
    <lineage>
        <taxon>Bacteria</taxon>
        <taxon>Candidatus Collieribacteriota</taxon>
    </lineage>
</organism>
<dbReference type="InterPro" id="IPR015955">
    <property type="entry name" value="Lactate_DH/Glyco_Ohase_4_C"/>
</dbReference>
<dbReference type="GO" id="GO:0006089">
    <property type="term" value="P:lactate metabolic process"/>
    <property type="evidence" value="ECO:0007669"/>
    <property type="project" value="TreeGrafter"/>
</dbReference>
<evidence type="ECO:0000259" key="11">
    <source>
        <dbReference type="Pfam" id="PF00056"/>
    </source>
</evidence>
<dbReference type="EC" id="1.1.1.27" evidence="3 7"/>